<dbReference type="Proteomes" id="UP000275910">
    <property type="component" value="Unassembled WGS sequence"/>
</dbReference>
<sequence length="62" mass="6509">MGAVIGGSANAIPSATCDSAHAGAVRTEWVGDVAYKYECDGSGWQLVSKCGWVGTRWVCMNQ</sequence>
<proteinExistence type="predicted"/>
<evidence type="ECO:0000313" key="2">
    <source>
        <dbReference type="Proteomes" id="UP000275910"/>
    </source>
</evidence>
<protein>
    <submittedName>
        <fullName evidence="1">Uncharacterized protein</fullName>
    </submittedName>
</protein>
<accession>A0A3N2RI65</accession>
<gene>
    <name evidence="1" type="ORF">D9T17_11120</name>
</gene>
<comment type="caution">
    <text evidence="1">The sequence shown here is derived from an EMBL/GenBank/DDBJ whole genome shotgun (WGS) entry which is preliminary data.</text>
</comment>
<reference evidence="1 2" key="1">
    <citation type="submission" date="2018-10" db="EMBL/GenBank/DDBJ databases">
        <title>The genome of Lysobacter enzymogenes OH11.</title>
        <authorList>
            <person name="Liu F."/>
            <person name="Zhao Y."/>
            <person name="Qian G."/>
            <person name="Chen Y."/>
            <person name="Xu H."/>
        </authorList>
    </citation>
    <scope>NUCLEOTIDE SEQUENCE [LARGE SCALE GENOMIC DNA]</scope>
    <source>
        <strain evidence="1 2">OH11</strain>
    </source>
</reference>
<dbReference type="AlphaFoldDB" id="A0A3N2RI65"/>
<evidence type="ECO:0000313" key="1">
    <source>
        <dbReference type="EMBL" id="ROU07051.1"/>
    </source>
</evidence>
<organism evidence="1 2">
    <name type="scientific">Lysobacter enzymogenes</name>
    <dbReference type="NCBI Taxonomy" id="69"/>
    <lineage>
        <taxon>Bacteria</taxon>
        <taxon>Pseudomonadati</taxon>
        <taxon>Pseudomonadota</taxon>
        <taxon>Gammaproteobacteria</taxon>
        <taxon>Lysobacterales</taxon>
        <taxon>Lysobacteraceae</taxon>
        <taxon>Lysobacter</taxon>
    </lineage>
</organism>
<dbReference type="EMBL" id="RCTY01000024">
    <property type="protein sequence ID" value="ROU07051.1"/>
    <property type="molecule type" value="Genomic_DNA"/>
</dbReference>
<name>A0A3N2RI65_LYSEN</name>